<dbReference type="EMBL" id="JAGIKT010000014">
    <property type="protein sequence ID" value="MBP0111018.1"/>
    <property type="molecule type" value="Genomic_DNA"/>
</dbReference>
<evidence type="ECO:0000313" key="4">
    <source>
        <dbReference type="Proteomes" id="UP000669317"/>
    </source>
</evidence>
<feature type="transmembrane region" description="Helical" evidence="2">
    <location>
        <begin position="181"/>
        <end position="200"/>
    </location>
</feature>
<dbReference type="PANTHER" id="PTHR43298:SF2">
    <property type="entry name" value="FMN_FAD EXPORTER YEEO-RELATED"/>
    <property type="match status" value="1"/>
</dbReference>
<evidence type="ECO:0000256" key="1">
    <source>
        <dbReference type="ARBA" id="ARBA00022448"/>
    </source>
</evidence>
<keyword evidence="2" id="KW-0472">Membrane</keyword>
<feature type="transmembrane region" description="Helical" evidence="2">
    <location>
        <begin position="256"/>
        <end position="278"/>
    </location>
</feature>
<dbReference type="Pfam" id="PF01554">
    <property type="entry name" value="MatE"/>
    <property type="match status" value="2"/>
</dbReference>
<dbReference type="Proteomes" id="UP000669317">
    <property type="component" value="Unassembled WGS sequence"/>
</dbReference>
<gene>
    <name evidence="3" type="ORF">JWS04_07925</name>
</gene>
<keyword evidence="2" id="KW-1133">Transmembrane helix</keyword>
<protein>
    <submittedName>
        <fullName evidence="3">MATE family efflux transporter</fullName>
    </submittedName>
</protein>
<proteinExistence type="predicted"/>
<accession>A0ABS3ZS93</accession>
<evidence type="ECO:0000313" key="3">
    <source>
        <dbReference type="EMBL" id="MBP0111018.1"/>
    </source>
</evidence>
<feature type="transmembrane region" description="Helical" evidence="2">
    <location>
        <begin position="298"/>
        <end position="319"/>
    </location>
</feature>
<dbReference type="NCBIfam" id="TIGR00797">
    <property type="entry name" value="matE"/>
    <property type="match status" value="1"/>
</dbReference>
<sequence>MIMDETAKTRPVSISRKVTGRTAIHRFAVELSEIAKLAWPMVLTQVGQIAMMTTDLAFIGRISAEALAAAALAGRFYLISVTFGVGLLSAIAPLAALAFGANNLAGVRRTLRMGLWAALILSFPIIAVALRAEQILLALGQAPDVARLAQQYLCGLGFSAAPALAFLAIRSFMGAVHRPQPVLWITLSAIPLNALLVYMLTYGKLGLPRLELFGAGLATTLVNCGMFLASLWFAALRQPFRGYHVLAQLWRFDRRAMRQLITIGTPISVTSLIESGLFWATSLLAGLISTSALVAHQIVVQIAAILFMIYLGVGTAAAVRVGHAAGRGDIAGVRRANLGAMLIAIAIAAMLTLALIVARFEIVQLFLGRSAPDAEATISLAAKLLIVAAPLFIADAAQCIAAGSLRGLKDTRVPLLFGAIAWWLIGFSVSYWLGLKVGLGTIGIWIGLSIGTTIYSALLVLRFRHLTSRID</sequence>
<organism evidence="3 4">
    <name type="scientific">Bradyrhizobium vignae</name>
    <dbReference type="NCBI Taxonomy" id="1549949"/>
    <lineage>
        <taxon>Bacteria</taxon>
        <taxon>Pseudomonadati</taxon>
        <taxon>Pseudomonadota</taxon>
        <taxon>Alphaproteobacteria</taxon>
        <taxon>Hyphomicrobiales</taxon>
        <taxon>Nitrobacteraceae</taxon>
        <taxon>Bradyrhizobium</taxon>
    </lineage>
</organism>
<keyword evidence="2" id="KW-0812">Transmembrane</keyword>
<feature type="transmembrane region" description="Helical" evidence="2">
    <location>
        <begin position="212"/>
        <end position="235"/>
    </location>
</feature>
<name>A0ABS3ZS93_9BRAD</name>
<comment type="caution">
    <text evidence="3">The sequence shown here is derived from an EMBL/GenBank/DDBJ whole genome shotgun (WGS) entry which is preliminary data.</text>
</comment>
<feature type="transmembrane region" description="Helical" evidence="2">
    <location>
        <begin position="113"/>
        <end position="130"/>
    </location>
</feature>
<keyword evidence="4" id="KW-1185">Reference proteome</keyword>
<feature type="transmembrane region" description="Helical" evidence="2">
    <location>
        <begin position="76"/>
        <end position="101"/>
    </location>
</feature>
<keyword evidence="1" id="KW-0813">Transport</keyword>
<evidence type="ECO:0000256" key="2">
    <source>
        <dbReference type="SAM" id="Phobius"/>
    </source>
</evidence>
<feature type="transmembrane region" description="Helical" evidence="2">
    <location>
        <begin position="439"/>
        <end position="461"/>
    </location>
</feature>
<dbReference type="CDD" id="cd13131">
    <property type="entry name" value="MATE_NorM_like"/>
    <property type="match status" value="1"/>
</dbReference>
<dbReference type="InterPro" id="IPR002528">
    <property type="entry name" value="MATE_fam"/>
</dbReference>
<reference evidence="3 4" key="1">
    <citation type="submission" date="2021-03" db="EMBL/GenBank/DDBJ databases">
        <title>Genome Sequence of Bradyrhizobium vignae strain ISRA400.</title>
        <authorList>
            <person name="Tisa L.S."/>
            <person name="Svistoonoff S."/>
            <person name="Hocher V."/>
            <person name="Fall S."/>
            <person name="Zaiya A."/>
            <person name="Naing D."/>
            <person name="Niang N."/>
            <person name="Diouf A."/>
            <person name="Dasylva M.C."/>
            <person name="Toure O."/>
            <person name="Gueye M."/>
            <person name="Gully D."/>
            <person name="Tisseyre P."/>
            <person name="Simpson S."/>
            <person name="Morris K."/>
            <person name="Thomas W.K."/>
        </authorList>
    </citation>
    <scope>NUCLEOTIDE SEQUENCE [LARGE SCALE GENOMIC DNA]</scope>
    <source>
        <strain evidence="3 4">ISRA400</strain>
    </source>
</reference>
<feature type="transmembrane region" description="Helical" evidence="2">
    <location>
        <begin position="380"/>
        <end position="401"/>
    </location>
</feature>
<dbReference type="InterPro" id="IPR050222">
    <property type="entry name" value="MATE_MdtK"/>
</dbReference>
<feature type="transmembrane region" description="Helical" evidence="2">
    <location>
        <begin position="413"/>
        <end position="433"/>
    </location>
</feature>
<dbReference type="PANTHER" id="PTHR43298">
    <property type="entry name" value="MULTIDRUG RESISTANCE PROTEIN NORM-RELATED"/>
    <property type="match status" value="1"/>
</dbReference>
<feature type="transmembrane region" description="Helical" evidence="2">
    <location>
        <begin position="340"/>
        <end position="360"/>
    </location>
</feature>
<feature type="transmembrane region" description="Helical" evidence="2">
    <location>
        <begin position="150"/>
        <end position="169"/>
    </location>
</feature>